<proteinExistence type="predicted"/>
<organism evidence="1 2">
    <name type="scientific">Clavelina lepadiformis</name>
    <name type="common">Light-bulb sea squirt</name>
    <name type="synonym">Ascidia lepadiformis</name>
    <dbReference type="NCBI Taxonomy" id="159417"/>
    <lineage>
        <taxon>Eukaryota</taxon>
        <taxon>Metazoa</taxon>
        <taxon>Chordata</taxon>
        <taxon>Tunicata</taxon>
        <taxon>Ascidiacea</taxon>
        <taxon>Aplousobranchia</taxon>
        <taxon>Clavelinidae</taxon>
        <taxon>Clavelina</taxon>
    </lineage>
</organism>
<keyword evidence="2" id="KW-1185">Reference proteome</keyword>
<evidence type="ECO:0000313" key="2">
    <source>
        <dbReference type="Proteomes" id="UP001642483"/>
    </source>
</evidence>
<dbReference type="Proteomes" id="UP001642483">
    <property type="component" value="Unassembled WGS sequence"/>
</dbReference>
<protein>
    <recommendedName>
        <fullName evidence="3">BEN domain-containing protein</fullName>
    </recommendedName>
</protein>
<name>A0ABP0GW21_CLALP</name>
<dbReference type="EMBL" id="CAWYQH010000152">
    <property type="protein sequence ID" value="CAK8695930.1"/>
    <property type="molecule type" value="Genomic_DNA"/>
</dbReference>
<evidence type="ECO:0008006" key="3">
    <source>
        <dbReference type="Google" id="ProtNLM"/>
    </source>
</evidence>
<sequence length="253" mass="28370">MQGKIEKCRNEVEFCLVKIANKVGTDVFSLKRSLRNLMWDTTLATGGKGDLGKSGVTVQFKETSFLLRTKKSFSFELLDLVTDNLHKRVVAQEHKEIAQLNTCFSTMQEFSYPNVGCCMDDADLSRSKKLKSVIDSYFQEEDNVKNAEEIPLSTDVEPDLSSTIRKFLNVHGADLGSKLTGRAIARIFHGIDSPRYPAKTWGAARRFWRCKINVDFNSIIKSATADRTAHASDVPGPEADLVNSLLLRRFDAK</sequence>
<evidence type="ECO:0000313" key="1">
    <source>
        <dbReference type="EMBL" id="CAK8695930.1"/>
    </source>
</evidence>
<accession>A0ABP0GW21</accession>
<reference evidence="1 2" key="1">
    <citation type="submission" date="2024-02" db="EMBL/GenBank/DDBJ databases">
        <authorList>
            <person name="Daric V."/>
            <person name="Darras S."/>
        </authorList>
    </citation>
    <scope>NUCLEOTIDE SEQUENCE [LARGE SCALE GENOMIC DNA]</scope>
</reference>
<comment type="caution">
    <text evidence="1">The sequence shown here is derived from an EMBL/GenBank/DDBJ whole genome shotgun (WGS) entry which is preliminary data.</text>
</comment>
<gene>
    <name evidence="1" type="ORF">CVLEPA_LOCUS29135</name>
</gene>